<dbReference type="Proteomes" id="UP001217089">
    <property type="component" value="Unassembled WGS sequence"/>
</dbReference>
<evidence type="ECO:0000313" key="2">
    <source>
        <dbReference type="Proteomes" id="UP001217089"/>
    </source>
</evidence>
<protein>
    <submittedName>
        <fullName evidence="1">Uncharacterized protein</fullName>
    </submittedName>
</protein>
<evidence type="ECO:0000313" key="1">
    <source>
        <dbReference type="EMBL" id="KAJ8298542.1"/>
    </source>
</evidence>
<accession>A0ABQ9E4Q7</accession>
<keyword evidence="2" id="KW-1185">Reference proteome</keyword>
<gene>
    <name evidence="1" type="ORF">KUTeg_025073</name>
</gene>
<name>A0ABQ9E4Q7_TEGGR</name>
<comment type="caution">
    <text evidence="1">The sequence shown here is derived from an EMBL/GenBank/DDBJ whole genome shotgun (WGS) entry which is preliminary data.</text>
</comment>
<dbReference type="EMBL" id="JARBDR010000923">
    <property type="protein sequence ID" value="KAJ8298542.1"/>
    <property type="molecule type" value="Genomic_DNA"/>
</dbReference>
<reference evidence="1 2" key="1">
    <citation type="submission" date="2022-12" db="EMBL/GenBank/DDBJ databases">
        <title>Chromosome-level genome of Tegillarca granosa.</title>
        <authorList>
            <person name="Kim J."/>
        </authorList>
    </citation>
    <scope>NUCLEOTIDE SEQUENCE [LARGE SCALE GENOMIC DNA]</scope>
    <source>
        <strain evidence="1">Teg-2019</strain>
        <tissue evidence="1">Adductor muscle</tissue>
    </source>
</reference>
<organism evidence="1 2">
    <name type="scientific">Tegillarca granosa</name>
    <name type="common">Malaysian cockle</name>
    <name type="synonym">Anadara granosa</name>
    <dbReference type="NCBI Taxonomy" id="220873"/>
    <lineage>
        <taxon>Eukaryota</taxon>
        <taxon>Metazoa</taxon>
        <taxon>Spiralia</taxon>
        <taxon>Lophotrochozoa</taxon>
        <taxon>Mollusca</taxon>
        <taxon>Bivalvia</taxon>
        <taxon>Autobranchia</taxon>
        <taxon>Pteriomorphia</taxon>
        <taxon>Arcoida</taxon>
        <taxon>Arcoidea</taxon>
        <taxon>Arcidae</taxon>
        <taxon>Tegillarca</taxon>
    </lineage>
</organism>
<proteinExistence type="predicted"/>
<sequence>MITVYPSTNTLSKNNYFREGGVIRTDADVVFSSAVRFLFSDNNTSDICGQCWKEKNIDNTSYICGQCAGKIIFNNKSSVTTRNFLTFVTGEFQFNMHVLKKNNC</sequence>